<organism evidence="2 3">
    <name type="scientific">Halobacillus alkaliphilus</name>
    <dbReference type="NCBI Taxonomy" id="396056"/>
    <lineage>
        <taxon>Bacteria</taxon>
        <taxon>Bacillati</taxon>
        <taxon>Bacillota</taxon>
        <taxon>Bacilli</taxon>
        <taxon>Bacillales</taxon>
        <taxon>Bacillaceae</taxon>
        <taxon>Halobacillus</taxon>
    </lineage>
</organism>
<protein>
    <submittedName>
        <fullName evidence="2">Uncharacterized protein</fullName>
    </submittedName>
</protein>
<dbReference type="RefSeq" id="WP_089752006.1">
    <property type="nucleotide sequence ID" value="NZ_FOOG01000016.1"/>
</dbReference>
<evidence type="ECO:0000313" key="3">
    <source>
        <dbReference type="Proteomes" id="UP000198897"/>
    </source>
</evidence>
<dbReference type="AlphaFoldDB" id="A0A1I2N0I2"/>
<sequence length="65" mass="7498">MKKPDKLSKKGKYQQRFAVIYLVLALFFVTVVLEDYNVFLVAAITVSLYVLVQVLIGIYINRKDT</sequence>
<name>A0A1I2N0I2_9BACI</name>
<proteinExistence type="predicted"/>
<evidence type="ECO:0000256" key="1">
    <source>
        <dbReference type="SAM" id="Phobius"/>
    </source>
</evidence>
<dbReference type="EMBL" id="FOOG01000016">
    <property type="protein sequence ID" value="SFF97262.1"/>
    <property type="molecule type" value="Genomic_DNA"/>
</dbReference>
<keyword evidence="1" id="KW-0472">Membrane</keyword>
<accession>A0A1I2N0I2</accession>
<dbReference type="Proteomes" id="UP000198897">
    <property type="component" value="Unassembled WGS sequence"/>
</dbReference>
<feature type="transmembrane region" description="Helical" evidence="1">
    <location>
        <begin position="16"/>
        <end position="33"/>
    </location>
</feature>
<keyword evidence="1" id="KW-1133">Transmembrane helix</keyword>
<feature type="transmembrane region" description="Helical" evidence="1">
    <location>
        <begin position="39"/>
        <end position="60"/>
    </location>
</feature>
<keyword evidence="1" id="KW-0812">Transmembrane</keyword>
<gene>
    <name evidence="2" type="ORF">SAMN05216353_11667</name>
</gene>
<keyword evidence="3" id="KW-1185">Reference proteome</keyword>
<evidence type="ECO:0000313" key="2">
    <source>
        <dbReference type="EMBL" id="SFF97262.1"/>
    </source>
</evidence>
<reference evidence="3" key="1">
    <citation type="submission" date="2016-10" db="EMBL/GenBank/DDBJ databases">
        <authorList>
            <person name="Varghese N."/>
            <person name="Submissions S."/>
        </authorList>
    </citation>
    <scope>NUCLEOTIDE SEQUENCE [LARGE SCALE GENOMIC DNA]</scope>
    <source>
        <strain evidence="3">FP5</strain>
    </source>
</reference>